<sequence>MKTPEIKAVFVSKDEALLQNVKANDVFQNYAEQDQETSQALSIL</sequence>
<keyword evidence="2" id="KW-1185">Reference proteome</keyword>
<dbReference type="RefSeq" id="WP_323984244.1">
    <property type="nucleotide sequence ID" value="NZ_JAYKBW010000017.1"/>
</dbReference>
<evidence type="ECO:0000313" key="2">
    <source>
        <dbReference type="Proteomes" id="UP001311730"/>
    </source>
</evidence>
<gene>
    <name evidence="1" type="ORF">VJJ08_13015</name>
</gene>
<accession>A0ABU5ZDJ8</accession>
<dbReference type="EMBL" id="JAYKBW010000017">
    <property type="protein sequence ID" value="MEB3076207.1"/>
    <property type="molecule type" value="Genomic_DNA"/>
</dbReference>
<evidence type="ECO:0000313" key="1">
    <source>
        <dbReference type="EMBL" id="MEB3076207.1"/>
    </source>
</evidence>
<organism evidence="1 2">
    <name type="scientific">Capnocytophaga gingivalis</name>
    <dbReference type="NCBI Taxonomy" id="1017"/>
    <lineage>
        <taxon>Bacteria</taxon>
        <taxon>Pseudomonadati</taxon>
        <taxon>Bacteroidota</taxon>
        <taxon>Flavobacteriia</taxon>
        <taxon>Flavobacteriales</taxon>
        <taxon>Flavobacteriaceae</taxon>
        <taxon>Capnocytophaga</taxon>
    </lineage>
</organism>
<comment type="caution">
    <text evidence="1">The sequence shown here is derived from an EMBL/GenBank/DDBJ whole genome shotgun (WGS) entry which is preliminary data.</text>
</comment>
<name>A0ABU5ZDJ8_9FLAO</name>
<proteinExistence type="predicted"/>
<dbReference type="Proteomes" id="UP001311730">
    <property type="component" value="Unassembled WGS sequence"/>
</dbReference>
<protein>
    <submittedName>
        <fullName evidence="1">Uncharacterized protein</fullName>
    </submittedName>
</protein>
<reference evidence="1 2" key="1">
    <citation type="submission" date="2023-12" db="EMBL/GenBank/DDBJ databases">
        <title>Genomic sequences of Capnocytophaga and Parvimonas strains.</title>
        <authorList>
            <person name="Watt R.M."/>
            <person name="Wang M."/>
            <person name="Yang T."/>
            <person name="Tong W.M."/>
        </authorList>
    </citation>
    <scope>NUCLEOTIDE SEQUENCE [LARGE SCALE GENOMIC DNA]</scope>
    <source>
        <strain evidence="1 2">CCUG 13096</strain>
    </source>
</reference>